<gene>
    <name evidence="1" type="ORF">OEA66_14270</name>
</gene>
<protein>
    <submittedName>
        <fullName evidence="1">Uncharacterized protein</fullName>
    </submittedName>
</protein>
<dbReference type="EMBL" id="JAOVZV010000016">
    <property type="protein sequence ID" value="MCX8533516.1"/>
    <property type="molecule type" value="Genomic_DNA"/>
</dbReference>
<sequence length="363" mass="40048">MNNVSNDSTFNAFLSQNENGQLGKTNGVQPFLTLPNILTEEEKTAWKTAMNGGWTTNTMSVGLISPPMVDNNLNHPTWFLLKGTNLNLNPTSFSIVLIDSSDNVIAAIPNNQVQLNSNGIELTFYYNFSGFQTGDFRVRLWNGVSYHTTTMHTTISNTFPRIDLNSLNWDKVFFGGNSSSIIQAVGSSVVLKTDQDIKALADDNEIISSLMSNQFIGANKDFYLSYNTTANTAINPSFTTIANTYISLIPVGTPNNLIIKGISQLKHNLGSYFSHPGFQAKEIKSFLNGIQLPVQSYVDVSYNVVIQRTGQLYTVVITNTLNNQISNFSFTGTSEALCLLVQGSNRAMTYENTINFIEGFELN</sequence>
<comment type="caution">
    <text evidence="1">The sequence shown here is derived from an EMBL/GenBank/DDBJ whole genome shotgun (WGS) entry which is preliminary data.</text>
</comment>
<proteinExistence type="predicted"/>
<accession>A0ABT3Y5T0</accession>
<evidence type="ECO:0000313" key="1">
    <source>
        <dbReference type="EMBL" id="MCX8533516.1"/>
    </source>
</evidence>
<evidence type="ECO:0000313" key="2">
    <source>
        <dbReference type="Proteomes" id="UP001070176"/>
    </source>
</evidence>
<name>A0ABT3Y5T0_9FLAO</name>
<keyword evidence="2" id="KW-1185">Reference proteome</keyword>
<dbReference type="RefSeq" id="WP_267282013.1">
    <property type="nucleotide sequence ID" value="NZ_JAOVZV010000016.1"/>
</dbReference>
<dbReference type="Proteomes" id="UP001070176">
    <property type="component" value="Unassembled WGS sequence"/>
</dbReference>
<reference evidence="1" key="1">
    <citation type="submission" date="2022-10" db="EMBL/GenBank/DDBJ databases">
        <title>Chryseobacterium sp. nov., a novel bacterial species.</title>
        <authorList>
            <person name="Cao Y."/>
        </authorList>
    </citation>
    <scope>NUCLEOTIDE SEQUENCE</scope>
    <source>
        <strain evidence="1">KC 927</strain>
    </source>
</reference>
<organism evidence="1 2">
    <name type="scientific">Chryseobacterium luquanense</name>
    <dbReference type="NCBI Taxonomy" id="2983766"/>
    <lineage>
        <taxon>Bacteria</taxon>
        <taxon>Pseudomonadati</taxon>
        <taxon>Bacteroidota</taxon>
        <taxon>Flavobacteriia</taxon>
        <taxon>Flavobacteriales</taxon>
        <taxon>Weeksellaceae</taxon>
        <taxon>Chryseobacterium group</taxon>
        <taxon>Chryseobacterium</taxon>
    </lineage>
</organism>